<keyword evidence="2" id="KW-1185">Reference proteome</keyword>
<protein>
    <submittedName>
        <fullName evidence="1">Uncharacterized protein</fullName>
    </submittedName>
</protein>
<accession>A0A5C3LZG8</accession>
<evidence type="ECO:0000313" key="2">
    <source>
        <dbReference type="Proteomes" id="UP000308652"/>
    </source>
</evidence>
<proteinExistence type="predicted"/>
<name>A0A5C3LZG8_9AGAR</name>
<evidence type="ECO:0000313" key="1">
    <source>
        <dbReference type="EMBL" id="TFK37967.1"/>
    </source>
</evidence>
<dbReference type="Proteomes" id="UP000308652">
    <property type="component" value="Unassembled WGS sequence"/>
</dbReference>
<dbReference type="EMBL" id="ML213605">
    <property type="protein sequence ID" value="TFK37967.1"/>
    <property type="molecule type" value="Genomic_DNA"/>
</dbReference>
<dbReference type="AlphaFoldDB" id="A0A5C3LZG8"/>
<sequence length="197" mass="21884">MSTYRSYEQHPASQVMAQTARAACTTIFIVSKHWEIPMLERCMMKSGSVSQYIVGSICQYALSKTYSDGISPGAPSVRELAVQAVAPDAVQTRIAAALLKDESIVIKDLRITSHEVLSIGQILIKCDSTYKIHECYGVPHIRAHIFVAEADFIKLGVEVFYCGKSRQKGWALFVFDNVKTSLRPFSLVFGKNMNQDA</sequence>
<reference evidence="1 2" key="1">
    <citation type="journal article" date="2019" name="Nat. Ecol. Evol.">
        <title>Megaphylogeny resolves global patterns of mushroom evolution.</title>
        <authorList>
            <person name="Varga T."/>
            <person name="Krizsan K."/>
            <person name="Foldi C."/>
            <person name="Dima B."/>
            <person name="Sanchez-Garcia M."/>
            <person name="Sanchez-Ramirez S."/>
            <person name="Szollosi G.J."/>
            <person name="Szarkandi J.G."/>
            <person name="Papp V."/>
            <person name="Albert L."/>
            <person name="Andreopoulos W."/>
            <person name="Angelini C."/>
            <person name="Antonin V."/>
            <person name="Barry K.W."/>
            <person name="Bougher N.L."/>
            <person name="Buchanan P."/>
            <person name="Buyck B."/>
            <person name="Bense V."/>
            <person name="Catcheside P."/>
            <person name="Chovatia M."/>
            <person name="Cooper J."/>
            <person name="Damon W."/>
            <person name="Desjardin D."/>
            <person name="Finy P."/>
            <person name="Geml J."/>
            <person name="Haridas S."/>
            <person name="Hughes K."/>
            <person name="Justo A."/>
            <person name="Karasinski D."/>
            <person name="Kautmanova I."/>
            <person name="Kiss B."/>
            <person name="Kocsube S."/>
            <person name="Kotiranta H."/>
            <person name="LaButti K.M."/>
            <person name="Lechner B.E."/>
            <person name="Liimatainen K."/>
            <person name="Lipzen A."/>
            <person name="Lukacs Z."/>
            <person name="Mihaltcheva S."/>
            <person name="Morgado L.N."/>
            <person name="Niskanen T."/>
            <person name="Noordeloos M.E."/>
            <person name="Ohm R.A."/>
            <person name="Ortiz-Santana B."/>
            <person name="Ovrebo C."/>
            <person name="Racz N."/>
            <person name="Riley R."/>
            <person name="Savchenko A."/>
            <person name="Shiryaev A."/>
            <person name="Soop K."/>
            <person name="Spirin V."/>
            <person name="Szebenyi C."/>
            <person name="Tomsovsky M."/>
            <person name="Tulloss R.E."/>
            <person name="Uehling J."/>
            <person name="Grigoriev I.V."/>
            <person name="Vagvolgyi C."/>
            <person name="Papp T."/>
            <person name="Martin F.M."/>
            <person name="Miettinen O."/>
            <person name="Hibbett D.S."/>
            <person name="Nagy L.G."/>
        </authorList>
    </citation>
    <scope>NUCLEOTIDE SEQUENCE [LARGE SCALE GENOMIC DNA]</scope>
    <source>
        <strain evidence="1 2">CBS 166.37</strain>
    </source>
</reference>
<gene>
    <name evidence="1" type="ORF">BDQ12DRAFT_713162</name>
</gene>
<organism evidence="1 2">
    <name type="scientific">Crucibulum laeve</name>
    <dbReference type="NCBI Taxonomy" id="68775"/>
    <lineage>
        <taxon>Eukaryota</taxon>
        <taxon>Fungi</taxon>
        <taxon>Dikarya</taxon>
        <taxon>Basidiomycota</taxon>
        <taxon>Agaricomycotina</taxon>
        <taxon>Agaricomycetes</taxon>
        <taxon>Agaricomycetidae</taxon>
        <taxon>Agaricales</taxon>
        <taxon>Agaricineae</taxon>
        <taxon>Nidulariaceae</taxon>
        <taxon>Crucibulum</taxon>
    </lineage>
</organism>